<reference evidence="9 10" key="1">
    <citation type="journal article" date="2022" name="Nat. Ecol. Evol.">
        <title>A masculinizing supergene underlies an exaggerated male reproductive morph in a spider.</title>
        <authorList>
            <person name="Hendrickx F."/>
            <person name="De Corte Z."/>
            <person name="Sonet G."/>
            <person name="Van Belleghem S.M."/>
            <person name="Kostlbacher S."/>
            <person name="Vangestel C."/>
        </authorList>
    </citation>
    <scope>NUCLEOTIDE SEQUENCE [LARGE SCALE GENOMIC DNA]</scope>
    <source>
        <strain evidence="9">W744_W776</strain>
    </source>
</reference>
<name>A0AAV6VWZ0_9ARAC</name>
<comment type="similarity">
    <text evidence="2">Belongs to the bile acid:sodium symporter (BASS) (TC 2.A.28) family.</text>
</comment>
<dbReference type="Pfam" id="PF01758">
    <property type="entry name" value="SBF"/>
    <property type="match status" value="1"/>
</dbReference>
<comment type="subcellular location">
    <subcellularLocation>
        <location evidence="1">Membrane</location>
        <topology evidence="1">Multi-pass membrane protein</topology>
    </subcellularLocation>
</comment>
<organism evidence="9 10">
    <name type="scientific">Oedothorax gibbosus</name>
    <dbReference type="NCBI Taxonomy" id="931172"/>
    <lineage>
        <taxon>Eukaryota</taxon>
        <taxon>Metazoa</taxon>
        <taxon>Ecdysozoa</taxon>
        <taxon>Arthropoda</taxon>
        <taxon>Chelicerata</taxon>
        <taxon>Arachnida</taxon>
        <taxon>Araneae</taxon>
        <taxon>Araneomorphae</taxon>
        <taxon>Entelegynae</taxon>
        <taxon>Araneoidea</taxon>
        <taxon>Linyphiidae</taxon>
        <taxon>Erigoninae</taxon>
        <taxon>Oedothorax</taxon>
    </lineage>
</organism>
<evidence type="ECO:0000256" key="2">
    <source>
        <dbReference type="ARBA" id="ARBA00006528"/>
    </source>
</evidence>
<feature type="chain" id="PRO_5043933271" description="Ileal sodium/bile acid cotransporter" evidence="8">
    <location>
        <begin position="23"/>
        <end position="447"/>
    </location>
</feature>
<feature type="transmembrane region" description="Helical" evidence="7">
    <location>
        <begin position="391"/>
        <end position="410"/>
    </location>
</feature>
<dbReference type="GO" id="GO:0015293">
    <property type="term" value="F:symporter activity"/>
    <property type="evidence" value="ECO:0007669"/>
    <property type="project" value="UniProtKB-KW"/>
</dbReference>
<evidence type="ECO:0000256" key="4">
    <source>
        <dbReference type="ARBA" id="ARBA00022847"/>
    </source>
</evidence>
<keyword evidence="4" id="KW-0813">Transport</keyword>
<dbReference type="PANTHER" id="PTHR10361:SF28">
    <property type="entry name" value="P3 PROTEIN-RELATED"/>
    <property type="match status" value="1"/>
</dbReference>
<proteinExistence type="inferred from homology"/>
<comment type="caution">
    <text evidence="9">The sequence shown here is derived from an EMBL/GenBank/DDBJ whole genome shotgun (WGS) entry which is preliminary data.</text>
</comment>
<dbReference type="Gene3D" id="1.20.1530.20">
    <property type="match status" value="1"/>
</dbReference>
<dbReference type="Proteomes" id="UP000827092">
    <property type="component" value="Unassembled WGS sequence"/>
</dbReference>
<sequence>MSRIAFILLLAWSNLCCHRTFGLNISFVPSNVEVFVDAEIEVEVVFQGTNEERLKESNFTTSAQPEWNVGSSFNKSSIRCDGQTVDRCNGTVVVRGRFLGFGNVSVSRQDPETGQWTGSSLEVAVLRQDKLINKIFTAFVAAVVSINYINMGCALDLGIVKSVLKRPIGPAVGFVCQFGIMPLVSYGVGLLLFDDPVLRLGLFTFGSSPGGGASNMWTVLLGGNLNLSITMTFVSTVAALGTLPMWLFTLGKTILKGTNIVIPFQNILTSLAALIIPIGLGILIQKRFPRVAARAKLILAPVCIILLISIIVMASVANSYIFFMLTWRMVIGASLSVWAGFAAGFLASFAFRFPMDDIIAIAVETGIQNSGIAFILLSYSLKAPVSDMASVVPVAGSIITPIPLFIIYCVQRCRNKCLRSENFELKSINPNNKVKDKGEDNNGYEAK</sequence>
<evidence type="ECO:0000256" key="8">
    <source>
        <dbReference type="SAM" id="SignalP"/>
    </source>
</evidence>
<evidence type="ECO:0000256" key="1">
    <source>
        <dbReference type="ARBA" id="ARBA00004141"/>
    </source>
</evidence>
<feature type="signal peptide" evidence="8">
    <location>
        <begin position="1"/>
        <end position="22"/>
    </location>
</feature>
<keyword evidence="4" id="KW-0769">Symport</keyword>
<evidence type="ECO:0000256" key="3">
    <source>
        <dbReference type="ARBA" id="ARBA00022692"/>
    </source>
</evidence>
<keyword evidence="10" id="KW-1185">Reference proteome</keyword>
<keyword evidence="5 7" id="KW-1133">Transmembrane helix</keyword>
<evidence type="ECO:0000256" key="5">
    <source>
        <dbReference type="ARBA" id="ARBA00022989"/>
    </source>
</evidence>
<feature type="transmembrane region" description="Helical" evidence="7">
    <location>
        <begin position="227"/>
        <end position="247"/>
    </location>
</feature>
<feature type="transmembrane region" description="Helical" evidence="7">
    <location>
        <begin position="297"/>
        <end position="323"/>
    </location>
</feature>
<feature type="transmembrane region" description="Helical" evidence="7">
    <location>
        <begin position="267"/>
        <end position="285"/>
    </location>
</feature>
<evidence type="ECO:0000313" key="9">
    <source>
        <dbReference type="EMBL" id="KAG8200728.1"/>
    </source>
</evidence>
<dbReference type="InterPro" id="IPR038770">
    <property type="entry name" value="Na+/solute_symporter_sf"/>
</dbReference>
<feature type="transmembrane region" description="Helical" evidence="7">
    <location>
        <begin position="329"/>
        <end position="351"/>
    </location>
</feature>
<keyword evidence="3 7" id="KW-0812">Transmembrane</keyword>
<evidence type="ECO:0008006" key="11">
    <source>
        <dbReference type="Google" id="ProtNLM"/>
    </source>
</evidence>
<dbReference type="EMBL" id="JAFNEN010000014">
    <property type="protein sequence ID" value="KAG8200728.1"/>
    <property type="molecule type" value="Genomic_DNA"/>
</dbReference>
<dbReference type="InterPro" id="IPR004710">
    <property type="entry name" value="Bilac:Na_transpt"/>
</dbReference>
<dbReference type="PANTHER" id="PTHR10361">
    <property type="entry name" value="SODIUM-BILE ACID COTRANSPORTER"/>
    <property type="match status" value="1"/>
</dbReference>
<dbReference type="InterPro" id="IPR002657">
    <property type="entry name" value="BilAc:Na_symport/Acr3"/>
</dbReference>
<gene>
    <name evidence="9" type="ORF">JTE90_022337</name>
</gene>
<evidence type="ECO:0000256" key="6">
    <source>
        <dbReference type="ARBA" id="ARBA00023136"/>
    </source>
</evidence>
<feature type="transmembrane region" description="Helical" evidence="7">
    <location>
        <begin position="171"/>
        <end position="193"/>
    </location>
</feature>
<feature type="transmembrane region" description="Helical" evidence="7">
    <location>
        <begin position="135"/>
        <end position="159"/>
    </location>
</feature>
<dbReference type="AlphaFoldDB" id="A0AAV6VWZ0"/>
<protein>
    <recommendedName>
        <fullName evidence="11">Ileal sodium/bile acid cotransporter</fullName>
    </recommendedName>
</protein>
<keyword evidence="6 7" id="KW-0472">Membrane</keyword>
<dbReference type="GO" id="GO:0016020">
    <property type="term" value="C:membrane"/>
    <property type="evidence" value="ECO:0007669"/>
    <property type="project" value="UniProtKB-SubCell"/>
</dbReference>
<evidence type="ECO:0000313" key="10">
    <source>
        <dbReference type="Proteomes" id="UP000827092"/>
    </source>
</evidence>
<keyword evidence="8" id="KW-0732">Signal</keyword>
<evidence type="ECO:0000256" key="7">
    <source>
        <dbReference type="SAM" id="Phobius"/>
    </source>
</evidence>
<feature type="transmembrane region" description="Helical" evidence="7">
    <location>
        <begin position="358"/>
        <end position="379"/>
    </location>
</feature>
<accession>A0AAV6VWZ0</accession>